<evidence type="ECO:0000313" key="6">
    <source>
        <dbReference type="Proteomes" id="UP000665561"/>
    </source>
</evidence>
<feature type="domain" description="DJ-1/PfpI" evidence="4">
    <location>
        <begin position="26"/>
        <end position="216"/>
    </location>
</feature>
<dbReference type="CDD" id="cd03141">
    <property type="entry name" value="GATase1_Hsp31_like"/>
    <property type="match status" value="1"/>
</dbReference>
<evidence type="ECO:0000259" key="4">
    <source>
        <dbReference type="Pfam" id="PF01965"/>
    </source>
</evidence>
<comment type="caution">
    <text evidence="5">The sequence shown here is derived from an EMBL/GenBank/DDBJ whole genome shotgun (WGS) entry which is preliminary data.</text>
</comment>
<dbReference type="Proteomes" id="UP000665561">
    <property type="component" value="Unassembled WGS sequence"/>
</dbReference>
<proteinExistence type="inferred from homology"/>
<dbReference type="PANTHER" id="PTHR48094:SF11">
    <property type="entry name" value="GLUTATHIONE-INDEPENDENT GLYOXALASE HSP31-RELATED"/>
    <property type="match status" value="1"/>
</dbReference>
<dbReference type="Pfam" id="PF01965">
    <property type="entry name" value="DJ-1_PfpI"/>
    <property type="match status" value="1"/>
</dbReference>
<sequence>MTKRILMVLTSADRMSDTEQTGLWLSEFAEPFAAFSKQGCEVTIASILGGRVPVDHRSLNGAPQDVLDAAVHLQHTVKLDNVDDSGSFDAVFIPGGHGCMFDMPDHELLQSIIRAFYESGRVVAAVCHGPAALVGARLSDGTPLVGGKTIATFTDEEERETTLDRYMPFLLETKLRQLGANIVLTPNWTTNVQVDGHLITGQNPQSAQRAAEEVIRKLAANEKG</sequence>
<dbReference type="RefSeq" id="WP_161741350.1">
    <property type="nucleotide sequence ID" value="NZ_JAAAMV010000001.1"/>
</dbReference>
<dbReference type="PANTHER" id="PTHR48094">
    <property type="entry name" value="PROTEIN/NUCLEIC ACID DEGLYCASE DJ-1-RELATED"/>
    <property type="match status" value="1"/>
</dbReference>
<keyword evidence="1" id="KW-0346">Stress response</keyword>
<keyword evidence="6" id="KW-1185">Reference proteome</keyword>
<dbReference type="InterPro" id="IPR002818">
    <property type="entry name" value="DJ-1/PfpI"/>
</dbReference>
<organism evidence="5 6">
    <name type="scientific">Paenibacillus glycinis</name>
    <dbReference type="NCBI Taxonomy" id="2697035"/>
    <lineage>
        <taxon>Bacteria</taxon>
        <taxon>Bacillati</taxon>
        <taxon>Bacillota</taxon>
        <taxon>Bacilli</taxon>
        <taxon>Bacillales</taxon>
        <taxon>Paenibacillaceae</taxon>
        <taxon>Paenibacillus</taxon>
    </lineage>
</organism>
<keyword evidence="2" id="KW-0456">Lyase</keyword>
<evidence type="ECO:0000256" key="2">
    <source>
        <dbReference type="ARBA" id="ARBA00023239"/>
    </source>
</evidence>
<dbReference type="InterPro" id="IPR050325">
    <property type="entry name" value="Prot/Nucl_acid_deglycase"/>
</dbReference>
<name>A0ABW9XK71_9BACL</name>
<reference evidence="5 6" key="1">
    <citation type="submission" date="2020-01" db="EMBL/GenBank/DDBJ databases">
        <title>Paenibacillus soybeanensis sp. nov. isolated from the nodules of soybean (Glycine max(L.) Merr).</title>
        <authorList>
            <person name="Wang H."/>
        </authorList>
    </citation>
    <scope>NUCLEOTIDE SEQUENCE [LARGE SCALE GENOMIC DNA]</scope>
    <source>
        <strain evidence="5 6">T1</strain>
    </source>
</reference>
<dbReference type="InterPro" id="IPR029062">
    <property type="entry name" value="Class_I_gatase-like"/>
</dbReference>
<keyword evidence="5" id="KW-0315">Glutamine amidotransferase</keyword>
<dbReference type="Gene3D" id="3.40.50.880">
    <property type="match status" value="1"/>
</dbReference>
<dbReference type="SUPFAM" id="SSF52317">
    <property type="entry name" value="Class I glutamine amidotransferase-like"/>
    <property type="match status" value="1"/>
</dbReference>
<evidence type="ECO:0000256" key="1">
    <source>
        <dbReference type="ARBA" id="ARBA00023016"/>
    </source>
</evidence>
<evidence type="ECO:0000256" key="3">
    <source>
        <dbReference type="ARBA" id="ARBA00038493"/>
    </source>
</evidence>
<accession>A0ABW9XK71</accession>
<protein>
    <submittedName>
        <fullName evidence="5">Type 1 glutamine amidotransferase domain-containing protein</fullName>
    </submittedName>
</protein>
<evidence type="ECO:0000313" key="5">
    <source>
        <dbReference type="EMBL" id="NBD23004.1"/>
    </source>
</evidence>
<gene>
    <name evidence="5" type="ORF">GT019_03860</name>
</gene>
<comment type="similarity">
    <text evidence="3">Belongs to the peptidase C56 family. HSP31-like subfamily.</text>
</comment>
<dbReference type="EMBL" id="JAAAMV010000001">
    <property type="protein sequence ID" value="NBD23004.1"/>
    <property type="molecule type" value="Genomic_DNA"/>
</dbReference>